<organism evidence="7 8">
    <name type="scientific">Kocuria soli</name>
    <dbReference type="NCBI Taxonomy" id="2485125"/>
    <lineage>
        <taxon>Bacteria</taxon>
        <taxon>Bacillati</taxon>
        <taxon>Actinomycetota</taxon>
        <taxon>Actinomycetes</taxon>
        <taxon>Micrococcales</taxon>
        <taxon>Micrococcaceae</taxon>
        <taxon>Kocuria</taxon>
    </lineage>
</organism>
<feature type="binding site" evidence="5">
    <location>
        <position position="132"/>
    </location>
    <ligand>
        <name>Mg(2+)</name>
        <dbReference type="ChEBI" id="CHEBI:18420"/>
    </ligand>
</feature>
<dbReference type="OrthoDB" id="5172636at2"/>
<keyword evidence="2 5" id="KW-0479">Metal-binding</keyword>
<feature type="binding site" evidence="5">
    <location>
        <position position="158"/>
    </location>
    <ligand>
        <name>Mg(2+)</name>
        <dbReference type="ChEBI" id="CHEBI:18420"/>
    </ligand>
</feature>
<feature type="binding site" evidence="4">
    <location>
        <position position="75"/>
    </location>
    <ligand>
        <name>substrate</name>
    </ligand>
</feature>
<evidence type="ECO:0000313" key="7">
    <source>
        <dbReference type="EMBL" id="ROZ62364.1"/>
    </source>
</evidence>
<evidence type="ECO:0000259" key="6">
    <source>
        <dbReference type="Pfam" id="PF03328"/>
    </source>
</evidence>
<dbReference type="InterPro" id="IPR011206">
    <property type="entry name" value="Citrate_lyase_beta/mcl1/mcl2"/>
</dbReference>
<gene>
    <name evidence="7" type="ORF">EDL96_10645</name>
</gene>
<evidence type="ECO:0000256" key="3">
    <source>
        <dbReference type="ARBA" id="ARBA00022842"/>
    </source>
</evidence>
<dbReference type="Pfam" id="PF03328">
    <property type="entry name" value="HpcH_HpaI"/>
    <property type="match status" value="1"/>
</dbReference>
<sequence length="280" mass="29379">MTTTPLLSTARTALFAPASRPDRVLKAQSSGAQVVIVDLEDAVALQDKSQARENLAELLTGNSEVGALSAPVGVRVNSPRTQAGSEDLRMLAGIGDLGLLDAVVVPKLEEPSQIRAVRSTLPQIQGIVGTIESAAGLLRLEDLAAEDSLIRFATGTLDLAQDLGCTLDSRTMDAARARLVTVSRALGLAGPLDSPTPQFRDLRPVQVAARLAKEDGFTGKACIHPDQVPAVTQAFEPTADEIEWARSVIHAEDGATSVDGSMVEAPVVARARAILDHGQD</sequence>
<dbReference type="AlphaFoldDB" id="A0A3N3ZNH6"/>
<dbReference type="Proteomes" id="UP000270616">
    <property type="component" value="Unassembled WGS sequence"/>
</dbReference>
<evidence type="ECO:0000256" key="1">
    <source>
        <dbReference type="ARBA" id="ARBA00001946"/>
    </source>
</evidence>
<feature type="domain" description="HpcH/HpaI aldolase/citrate lyase" evidence="6">
    <location>
        <begin position="11"/>
        <end position="225"/>
    </location>
</feature>
<evidence type="ECO:0000256" key="2">
    <source>
        <dbReference type="ARBA" id="ARBA00022723"/>
    </source>
</evidence>
<comment type="caution">
    <text evidence="7">The sequence shown here is derived from an EMBL/GenBank/DDBJ whole genome shotgun (WGS) entry which is preliminary data.</text>
</comment>
<keyword evidence="8" id="KW-1185">Reference proteome</keyword>
<protein>
    <submittedName>
        <fullName evidence="7">CoA ester lyase</fullName>
    </submittedName>
</protein>
<comment type="cofactor">
    <cofactor evidence="1">
        <name>Mg(2+)</name>
        <dbReference type="ChEBI" id="CHEBI:18420"/>
    </cofactor>
</comment>
<dbReference type="PANTHER" id="PTHR32308:SF10">
    <property type="entry name" value="CITRATE LYASE SUBUNIT BETA"/>
    <property type="match status" value="1"/>
</dbReference>
<keyword evidence="3 5" id="KW-0460">Magnesium</keyword>
<dbReference type="InterPro" id="IPR005000">
    <property type="entry name" value="Aldolase/citrate-lyase_domain"/>
</dbReference>
<dbReference type="PANTHER" id="PTHR32308">
    <property type="entry name" value="LYASE BETA SUBUNIT, PUTATIVE (AFU_ORTHOLOGUE AFUA_4G13030)-RELATED"/>
    <property type="match status" value="1"/>
</dbReference>
<accession>A0A3N3ZNH6</accession>
<dbReference type="GO" id="GO:0006107">
    <property type="term" value="P:oxaloacetate metabolic process"/>
    <property type="evidence" value="ECO:0007669"/>
    <property type="project" value="TreeGrafter"/>
</dbReference>
<evidence type="ECO:0000256" key="5">
    <source>
        <dbReference type="PIRSR" id="PIRSR015582-2"/>
    </source>
</evidence>
<evidence type="ECO:0000313" key="8">
    <source>
        <dbReference type="Proteomes" id="UP000270616"/>
    </source>
</evidence>
<reference evidence="7 8" key="1">
    <citation type="submission" date="2018-10" db="EMBL/GenBank/DDBJ databases">
        <title>Kocuria sp. M5W7-7, whole genome shotgun sequence.</title>
        <authorList>
            <person name="Tuo L."/>
        </authorList>
    </citation>
    <scope>NUCLEOTIDE SEQUENCE [LARGE SCALE GENOMIC DNA]</scope>
    <source>
        <strain evidence="7 8">M5W7-7</strain>
    </source>
</reference>
<evidence type="ECO:0000256" key="4">
    <source>
        <dbReference type="PIRSR" id="PIRSR015582-1"/>
    </source>
</evidence>
<dbReference type="Gene3D" id="3.20.20.60">
    <property type="entry name" value="Phosphoenolpyruvate-binding domains"/>
    <property type="match status" value="1"/>
</dbReference>
<dbReference type="EMBL" id="RKMF01000013">
    <property type="protein sequence ID" value="ROZ62364.1"/>
    <property type="molecule type" value="Genomic_DNA"/>
</dbReference>
<dbReference type="InterPro" id="IPR015813">
    <property type="entry name" value="Pyrv/PenolPyrv_kinase-like_dom"/>
</dbReference>
<keyword evidence="7" id="KW-0456">Lyase</keyword>
<dbReference type="RefSeq" id="WP_123825924.1">
    <property type="nucleotide sequence ID" value="NZ_RKMF01000013.1"/>
</dbReference>
<feature type="binding site" evidence="4">
    <location>
        <position position="132"/>
    </location>
    <ligand>
        <name>substrate</name>
    </ligand>
</feature>
<dbReference type="PIRSF" id="PIRSF015582">
    <property type="entry name" value="Cit_lyase_B"/>
    <property type="match status" value="1"/>
</dbReference>
<dbReference type="InterPro" id="IPR040442">
    <property type="entry name" value="Pyrv_kinase-like_dom_sf"/>
</dbReference>
<proteinExistence type="predicted"/>
<dbReference type="SUPFAM" id="SSF51621">
    <property type="entry name" value="Phosphoenolpyruvate/pyruvate domain"/>
    <property type="match status" value="1"/>
</dbReference>
<dbReference type="GO" id="GO:0016829">
    <property type="term" value="F:lyase activity"/>
    <property type="evidence" value="ECO:0007669"/>
    <property type="project" value="UniProtKB-KW"/>
</dbReference>
<dbReference type="GO" id="GO:0000287">
    <property type="term" value="F:magnesium ion binding"/>
    <property type="evidence" value="ECO:0007669"/>
    <property type="project" value="TreeGrafter"/>
</dbReference>
<name>A0A3N3ZNH6_9MICC</name>